<evidence type="ECO:0000313" key="9">
    <source>
        <dbReference type="EMBL" id="MFC4387308.1"/>
    </source>
</evidence>
<dbReference type="NCBIfam" id="TIGR02209">
    <property type="entry name" value="ftsL_broad"/>
    <property type="match status" value="1"/>
</dbReference>
<proteinExistence type="inferred from homology"/>
<dbReference type="GO" id="GO:0051301">
    <property type="term" value="P:cell division"/>
    <property type="evidence" value="ECO:0007669"/>
    <property type="project" value="UniProtKB-KW"/>
</dbReference>
<keyword evidence="1 7" id="KW-1003">Cell membrane</keyword>
<keyword evidence="5 7" id="KW-0472">Membrane</keyword>
<feature type="transmembrane region" description="Helical" evidence="7">
    <location>
        <begin position="43"/>
        <end position="62"/>
    </location>
</feature>
<evidence type="ECO:0000256" key="8">
    <source>
        <dbReference type="NCBIfam" id="TIGR02209"/>
    </source>
</evidence>
<evidence type="ECO:0000256" key="3">
    <source>
        <dbReference type="ARBA" id="ARBA00022692"/>
    </source>
</evidence>
<keyword evidence="2 7" id="KW-0132">Cell division</keyword>
<keyword evidence="4 7" id="KW-1133">Transmembrane helix</keyword>
<comment type="caution">
    <text evidence="9">The sequence shown here is derived from an EMBL/GenBank/DDBJ whole genome shotgun (WGS) entry which is preliminary data.</text>
</comment>
<comment type="subcellular location">
    <subcellularLocation>
        <location evidence="7">Cell membrane</location>
        <topology evidence="7">Single-pass type II membrane protein</topology>
    </subcellularLocation>
    <text evidence="7">Localizes to the division septum where it forms a ring structure.</text>
</comment>
<evidence type="ECO:0000256" key="7">
    <source>
        <dbReference type="HAMAP-Rule" id="MF_00910"/>
    </source>
</evidence>
<organism evidence="9 10">
    <name type="scientific">Gracilibacillus marinus</name>
    <dbReference type="NCBI Taxonomy" id="630535"/>
    <lineage>
        <taxon>Bacteria</taxon>
        <taxon>Bacillati</taxon>
        <taxon>Bacillota</taxon>
        <taxon>Bacilli</taxon>
        <taxon>Bacillales</taxon>
        <taxon>Bacillaceae</taxon>
        <taxon>Gracilibacillus</taxon>
    </lineage>
</organism>
<dbReference type="HAMAP" id="MF_00910">
    <property type="entry name" value="FtsL"/>
    <property type="match status" value="1"/>
</dbReference>
<evidence type="ECO:0000313" key="10">
    <source>
        <dbReference type="Proteomes" id="UP001595880"/>
    </source>
</evidence>
<name>A0ABV8VS68_9BACI</name>
<evidence type="ECO:0000256" key="6">
    <source>
        <dbReference type="ARBA" id="ARBA00023306"/>
    </source>
</evidence>
<evidence type="ECO:0000256" key="4">
    <source>
        <dbReference type="ARBA" id="ARBA00022989"/>
    </source>
</evidence>
<accession>A0ABV8VS68</accession>
<dbReference type="InterPro" id="IPR011922">
    <property type="entry name" value="Cell_div_FtsL"/>
</dbReference>
<keyword evidence="10" id="KW-1185">Reference proteome</keyword>
<comment type="similarity">
    <text evidence="7">Belongs to the FtsL family.</text>
</comment>
<keyword evidence="3 7" id="KW-0812">Transmembrane</keyword>
<dbReference type="Proteomes" id="UP001595880">
    <property type="component" value="Unassembled WGS sequence"/>
</dbReference>
<evidence type="ECO:0000256" key="2">
    <source>
        <dbReference type="ARBA" id="ARBA00022618"/>
    </source>
</evidence>
<protein>
    <recommendedName>
        <fullName evidence="7 8">Cell division protein FtsL</fullName>
    </recommendedName>
</protein>
<reference evidence="10" key="1">
    <citation type="journal article" date="2019" name="Int. J. Syst. Evol. Microbiol.">
        <title>The Global Catalogue of Microorganisms (GCM) 10K type strain sequencing project: providing services to taxonomists for standard genome sequencing and annotation.</title>
        <authorList>
            <consortium name="The Broad Institute Genomics Platform"/>
            <consortium name="The Broad Institute Genome Sequencing Center for Infectious Disease"/>
            <person name="Wu L."/>
            <person name="Ma J."/>
        </authorList>
    </citation>
    <scope>NUCLEOTIDE SEQUENCE [LARGE SCALE GENOMIC DNA]</scope>
    <source>
        <strain evidence="10">KACC 14058</strain>
    </source>
</reference>
<comment type="function">
    <text evidence="7">Essential cell division protein.</text>
</comment>
<evidence type="ECO:0000256" key="5">
    <source>
        <dbReference type="ARBA" id="ARBA00023136"/>
    </source>
</evidence>
<dbReference type="EMBL" id="JBHSDV010000001">
    <property type="protein sequence ID" value="MFC4387308.1"/>
    <property type="molecule type" value="Genomic_DNA"/>
</dbReference>
<evidence type="ECO:0000256" key="1">
    <source>
        <dbReference type="ARBA" id="ARBA00022475"/>
    </source>
</evidence>
<keyword evidence="6 7" id="KW-0131">Cell cycle</keyword>
<sequence length="127" mass="14954">MSANQARNLYTNEEMYQSPQKRNKVVKKQVVKRNSWITRGEKLMYSIFATMLIVVCAYLVYFNSSLDQINRETQKLDTQIAQQETKIKNYTYEKKELSQPERIINFAKEHGLELKNSKVKQASEVIN</sequence>
<gene>
    <name evidence="7 9" type="primary">ftsL</name>
    <name evidence="9" type="ORF">ACFOZ1_05730</name>
</gene>
<dbReference type="RefSeq" id="WP_390196958.1">
    <property type="nucleotide sequence ID" value="NZ_JBHSDV010000001.1"/>
</dbReference>